<evidence type="ECO:0000313" key="3">
    <source>
        <dbReference type="EMBL" id="CAI8599365.1"/>
    </source>
</evidence>
<dbReference type="AlphaFoldDB" id="A0AAV0ZL27"/>
<feature type="signal peptide" evidence="2">
    <location>
        <begin position="1"/>
        <end position="19"/>
    </location>
</feature>
<evidence type="ECO:0000313" key="4">
    <source>
        <dbReference type="Proteomes" id="UP001157006"/>
    </source>
</evidence>
<dbReference type="InterPro" id="IPR011990">
    <property type="entry name" value="TPR-like_helical_dom_sf"/>
</dbReference>
<keyword evidence="1" id="KW-0677">Repeat</keyword>
<reference evidence="3 4" key="1">
    <citation type="submission" date="2023-01" db="EMBL/GenBank/DDBJ databases">
        <authorList>
            <person name="Kreplak J."/>
        </authorList>
    </citation>
    <scope>NUCLEOTIDE SEQUENCE [LARGE SCALE GENOMIC DNA]</scope>
</reference>
<protein>
    <recommendedName>
        <fullName evidence="5">Pentatricopeptide repeat-containing protein</fullName>
    </recommendedName>
</protein>
<accession>A0AAV0ZL27</accession>
<dbReference type="InterPro" id="IPR002885">
    <property type="entry name" value="PPR_rpt"/>
</dbReference>
<keyword evidence="2" id="KW-0732">Signal</keyword>
<dbReference type="Gene3D" id="1.25.40.10">
    <property type="entry name" value="Tetratricopeptide repeat domain"/>
    <property type="match status" value="1"/>
</dbReference>
<gene>
    <name evidence="3" type="ORF">VFH_II171760</name>
</gene>
<organism evidence="3 4">
    <name type="scientific">Vicia faba</name>
    <name type="common">Broad bean</name>
    <name type="synonym">Faba vulgaris</name>
    <dbReference type="NCBI Taxonomy" id="3906"/>
    <lineage>
        <taxon>Eukaryota</taxon>
        <taxon>Viridiplantae</taxon>
        <taxon>Streptophyta</taxon>
        <taxon>Embryophyta</taxon>
        <taxon>Tracheophyta</taxon>
        <taxon>Spermatophyta</taxon>
        <taxon>Magnoliopsida</taxon>
        <taxon>eudicotyledons</taxon>
        <taxon>Gunneridae</taxon>
        <taxon>Pentapetalae</taxon>
        <taxon>rosids</taxon>
        <taxon>fabids</taxon>
        <taxon>Fabales</taxon>
        <taxon>Fabaceae</taxon>
        <taxon>Papilionoideae</taxon>
        <taxon>50 kb inversion clade</taxon>
        <taxon>NPAAA clade</taxon>
        <taxon>Hologalegina</taxon>
        <taxon>IRL clade</taxon>
        <taxon>Fabeae</taxon>
        <taxon>Vicia</taxon>
    </lineage>
</organism>
<evidence type="ECO:0000256" key="2">
    <source>
        <dbReference type="SAM" id="SignalP"/>
    </source>
</evidence>
<dbReference type="EMBL" id="OX451737">
    <property type="protein sequence ID" value="CAI8599365.1"/>
    <property type="molecule type" value="Genomic_DNA"/>
</dbReference>
<proteinExistence type="predicted"/>
<sequence length="90" mass="10161">MRGNHCWILLQVSFKLVLEVDPSVVKETRILLQTSTEHALSLLVVDNGSGCVIDEYFNDGNIDKAFNVFEEIREKGIACSIMTYNLVINE</sequence>
<dbReference type="Pfam" id="PF13041">
    <property type="entry name" value="PPR_2"/>
    <property type="match status" value="1"/>
</dbReference>
<dbReference type="NCBIfam" id="TIGR00756">
    <property type="entry name" value="PPR"/>
    <property type="match status" value="1"/>
</dbReference>
<keyword evidence="4" id="KW-1185">Reference proteome</keyword>
<evidence type="ECO:0008006" key="5">
    <source>
        <dbReference type="Google" id="ProtNLM"/>
    </source>
</evidence>
<name>A0AAV0ZL27_VICFA</name>
<feature type="chain" id="PRO_5043628567" description="Pentatricopeptide repeat-containing protein" evidence="2">
    <location>
        <begin position="20"/>
        <end position="90"/>
    </location>
</feature>
<dbReference type="Proteomes" id="UP001157006">
    <property type="component" value="Chromosome 2"/>
</dbReference>
<evidence type="ECO:0000256" key="1">
    <source>
        <dbReference type="ARBA" id="ARBA00022737"/>
    </source>
</evidence>